<evidence type="ECO:0000313" key="5">
    <source>
        <dbReference type="Proteomes" id="UP001382955"/>
    </source>
</evidence>
<keyword evidence="3" id="KW-1133">Transmembrane helix</keyword>
<accession>A0ABU8ZSM3</accession>
<keyword evidence="3" id="KW-0472">Membrane</keyword>
<feature type="coiled-coil region" evidence="1">
    <location>
        <begin position="69"/>
        <end position="96"/>
    </location>
</feature>
<feature type="transmembrane region" description="Helical" evidence="3">
    <location>
        <begin position="12"/>
        <end position="34"/>
    </location>
</feature>
<proteinExistence type="predicted"/>
<organism evidence="4 5">
    <name type="scientific">Candidatus Phytoplasma fabacearum</name>
    <dbReference type="NCBI Taxonomy" id="2982628"/>
    <lineage>
        <taxon>Bacteria</taxon>
        <taxon>Bacillati</taxon>
        <taxon>Mycoplasmatota</taxon>
        <taxon>Mollicutes</taxon>
        <taxon>Acholeplasmatales</taxon>
        <taxon>Acholeplasmataceae</taxon>
        <taxon>Candidatus Phytoplasma</taxon>
        <taxon>16SrII (Peanut WB group)</taxon>
    </lineage>
</organism>
<evidence type="ECO:0000256" key="2">
    <source>
        <dbReference type="SAM" id="MobiDB-lite"/>
    </source>
</evidence>
<dbReference type="EMBL" id="JAOSIK010000003">
    <property type="protein sequence ID" value="MEK0311759.1"/>
    <property type="molecule type" value="Genomic_DNA"/>
</dbReference>
<gene>
    <name evidence="4" type="ORF">OC725_00520</name>
</gene>
<evidence type="ECO:0000256" key="3">
    <source>
        <dbReference type="SAM" id="Phobius"/>
    </source>
</evidence>
<keyword evidence="3" id="KW-0812">Transmembrane</keyword>
<protein>
    <recommendedName>
        <fullName evidence="6">Effector</fullName>
    </recommendedName>
</protein>
<evidence type="ECO:0008006" key="6">
    <source>
        <dbReference type="Google" id="ProtNLM"/>
    </source>
</evidence>
<name>A0ABU8ZSM3_9MOLU</name>
<comment type="caution">
    <text evidence="4">The sequence shown here is derived from an EMBL/GenBank/DDBJ whole genome shotgun (WGS) entry which is preliminary data.</text>
</comment>
<sequence length="349" mass="40824">MPKIINNIKKFFYINKLINILIAFIILLFAINYITLNSKFSLKANTKEEDRDILTYLTQMSNNPVITRNQSLLEKCNQLLKEYKTIEEDIKNFFNNQQAFKNLKNQLFDSEESKKNEIVNELISIIGLVKQEDSNTQQNFEDIKNEITKYFNEKLKKLEDSITFFQNINEEDNPTTIESLTENLKDFQTLYNDLDNDYTKINNLLIDMVDKINTLKSKDQLTTKMDSVRVKLSSINQILKQELTSQNILNEEINLQKLTLQTIINESLDEKLLTFQELKEEINKVLDNDTDNNSDTNNSSNNEDNFKFSSNNNSSFASKLFYLLCVLITVIFVLIIYQFNKKTPNTNNL</sequence>
<feature type="compositionally biased region" description="Low complexity" evidence="2">
    <location>
        <begin position="291"/>
        <end position="305"/>
    </location>
</feature>
<evidence type="ECO:0000313" key="4">
    <source>
        <dbReference type="EMBL" id="MEK0311759.1"/>
    </source>
</evidence>
<reference evidence="4 5" key="1">
    <citation type="journal article" date="2023" name="Int. J. Syst. Evol. Microbiol.">
        <title>The observation of taxonomic boundaries for the 16SrII and 16SrXXV phytoplasmas using genome-based delimitation.</title>
        <authorList>
            <person name="Rodrigues Jardim B."/>
            <person name="Tran-Nguyen L.T.T."/>
            <person name="Gambley C."/>
            <person name="Al-Sadi A.M."/>
            <person name="Al-Subhi A.M."/>
            <person name="Foissac X."/>
            <person name="Salar P."/>
            <person name="Cai H."/>
            <person name="Yang J.Y."/>
            <person name="Davis R."/>
            <person name="Jones L."/>
            <person name="Rodoni B."/>
            <person name="Constable F.E."/>
        </authorList>
    </citation>
    <scope>NUCLEOTIDE SEQUENCE [LARGE SCALE GENOMIC DNA]</scope>
    <source>
        <strain evidence="4">BAWM-322</strain>
    </source>
</reference>
<keyword evidence="5" id="KW-1185">Reference proteome</keyword>
<keyword evidence="1" id="KW-0175">Coiled coil</keyword>
<feature type="region of interest" description="Disordered" evidence="2">
    <location>
        <begin position="286"/>
        <end position="305"/>
    </location>
</feature>
<evidence type="ECO:0000256" key="1">
    <source>
        <dbReference type="SAM" id="Coils"/>
    </source>
</evidence>
<dbReference type="Proteomes" id="UP001382955">
    <property type="component" value="Unassembled WGS sequence"/>
</dbReference>
<dbReference type="RefSeq" id="WP_304512239.1">
    <property type="nucleotide sequence ID" value="NZ_JAOSIK010000003.1"/>
</dbReference>
<feature type="transmembrane region" description="Helical" evidence="3">
    <location>
        <begin position="320"/>
        <end position="339"/>
    </location>
</feature>